<comment type="caution">
    <text evidence="1">The sequence shown here is derived from an EMBL/GenBank/DDBJ whole genome shotgun (WGS) entry which is preliminary data.</text>
</comment>
<sequence>MPVWGARFTVPCPAPRSVLSVPEKSHCLCIGITVDHYTYQEHRNSCNFVDNIPNQTSSFCQSVVSWPWTISKLTNEYCVAH</sequence>
<dbReference type="Proteomes" id="UP000499080">
    <property type="component" value="Unassembled WGS sequence"/>
</dbReference>
<dbReference type="AlphaFoldDB" id="A0A4Y2DKX1"/>
<protein>
    <submittedName>
        <fullName evidence="1">Uncharacterized protein</fullName>
    </submittedName>
</protein>
<evidence type="ECO:0000313" key="1">
    <source>
        <dbReference type="EMBL" id="GBM17470.1"/>
    </source>
</evidence>
<proteinExistence type="predicted"/>
<accession>A0A4Y2DKX1</accession>
<evidence type="ECO:0000313" key="2">
    <source>
        <dbReference type="Proteomes" id="UP000499080"/>
    </source>
</evidence>
<reference evidence="1 2" key="1">
    <citation type="journal article" date="2019" name="Sci. Rep.">
        <title>Orb-weaving spider Araneus ventricosus genome elucidates the spidroin gene catalogue.</title>
        <authorList>
            <person name="Kono N."/>
            <person name="Nakamura H."/>
            <person name="Ohtoshi R."/>
            <person name="Moran D.A.P."/>
            <person name="Shinohara A."/>
            <person name="Yoshida Y."/>
            <person name="Fujiwara M."/>
            <person name="Mori M."/>
            <person name="Tomita M."/>
            <person name="Arakawa K."/>
        </authorList>
    </citation>
    <scope>NUCLEOTIDE SEQUENCE [LARGE SCALE GENOMIC DNA]</scope>
</reference>
<organism evidence="1 2">
    <name type="scientific">Araneus ventricosus</name>
    <name type="common">Orbweaver spider</name>
    <name type="synonym">Epeira ventricosa</name>
    <dbReference type="NCBI Taxonomy" id="182803"/>
    <lineage>
        <taxon>Eukaryota</taxon>
        <taxon>Metazoa</taxon>
        <taxon>Ecdysozoa</taxon>
        <taxon>Arthropoda</taxon>
        <taxon>Chelicerata</taxon>
        <taxon>Arachnida</taxon>
        <taxon>Araneae</taxon>
        <taxon>Araneomorphae</taxon>
        <taxon>Entelegynae</taxon>
        <taxon>Araneoidea</taxon>
        <taxon>Araneidae</taxon>
        <taxon>Araneus</taxon>
    </lineage>
</organism>
<dbReference type="EMBL" id="BGPR01000389">
    <property type="protein sequence ID" value="GBM17470.1"/>
    <property type="molecule type" value="Genomic_DNA"/>
</dbReference>
<keyword evidence="2" id="KW-1185">Reference proteome</keyword>
<gene>
    <name evidence="1" type="ORF">AVEN_193764_1</name>
</gene>
<name>A0A4Y2DKX1_ARAVE</name>